<protein>
    <submittedName>
        <fullName evidence="1">Uncharacterized protein</fullName>
    </submittedName>
</protein>
<dbReference type="EMBL" id="FQXV01000004">
    <property type="protein sequence ID" value="SHH94783.1"/>
    <property type="molecule type" value="Genomic_DNA"/>
</dbReference>
<dbReference type="STRING" id="1123282.SAMN02745823_01602"/>
<accession>A0A1M5X6E4</accession>
<evidence type="ECO:0000313" key="2">
    <source>
        <dbReference type="Proteomes" id="UP000183995"/>
    </source>
</evidence>
<proteinExistence type="predicted"/>
<evidence type="ECO:0000313" key="1">
    <source>
        <dbReference type="EMBL" id="SHH94783.1"/>
    </source>
</evidence>
<dbReference type="OrthoDB" id="2080697at2"/>
<organism evidence="1 2">
    <name type="scientific">Sporobacter termitidis DSM 10068</name>
    <dbReference type="NCBI Taxonomy" id="1123282"/>
    <lineage>
        <taxon>Bacteria</taxon>
        <taxon>Bacillati</taxon>
        <taxon>Bacillota</taxon>
        <taxon>Clostridia</taxon>
        <taxon>Eubacteriales</taxon>
        <taxon>Oscillospiraceae</taxon>
        <taxon>Sporobacter</taxon>
    </lineage>
</organism>
<dbReference type="Proteomes" id="UP000183995">
    <property type="component" value="Unassembled WGS sequence"/>
</dbReference>
<reference evidence="1 2" key="1">
    <citation type="submission" date="2016-11" db="EMBL/GenBank/DDBJ databases">
        <authorList>
            <person name="Jaros S."/>
            <person name="Januszkiewicz K."/>
            <person name="Wedrychowicz H."/>
        </authorList>
    </citation>
    <scope>NUCLEOTIDE SEQUENCE [LARGE SCALE GENOMIC DNA]</scope>
    <source>
        <strain evidence="1 2">DSM 10068</strain>
    </source>
</reference>
<keyword evidence="2" id="KW-1185">Reference proteome</keyword>
<dbReference type="RefSeq" id="WP_073077514.1">
    <property type="nucleotide sequence ID" value="NZ_FQXV01000004.1"/>
</dbReference>
<gene>
    <name evidence="1" type="ORF">SAMN02745823_01602</name>
</gene>
<sequence>MYEKLVFPFPQENNEVVAEGDDPGFVIKPQAYFRGASQIPGAGFNVGFQIFVKPFFLDRVPHRHKEDEYLVFLGGLFPNVFDFDADIEFTLGQVGTDAEVFHIAKPTIIRVPAGVYHCPLNFKRVDKPVFFQAALMEPMFGGLYDTPDGVKEMRYNGPVPCKYTSSKKCDSCGKCLEEDWRS</sequence>
<dbReference type="AlphaFoldDB" id="A0A1M5X6E4"/>
<name>A0A1M5X6E4_9FIRM</name>